<reference evidence="3" key="1">
    <citation type="journal article" date="2019" name="Int. J. Syst. Evol. Microbiol.">
        <title>The Global Catalogue of Microorganisms (GCM) 10K type strain sequencing project: providing services to taxonomists for standard genome sequencing and annotation.</title>
        <authorList>
            <consortium name="The Broad Institute Genomics Platform"/>
            <consortium name="The Broad Institute Genome Sequencing Center for Infectious Disease"/>
            <person name="Wu L."/>
            <person name="Ma J."/>
        </authorList>
    </citation>
    <scope>NUCLEOTIDE SEQUENCE [LARGE SCALE GENOMIC DNA]</scope>
    <source>
        <strain evidence="3">CGMCC 1.18575</strain>
    </source>
</reference>
<keyword evidence="2" id="KW-0378">Hydrolase</keyword>
<protein>
    <submittedName>
        <fullName evidence="2">HAD family hydrolase</fullName>
    </submittedName>
</protein>
<accession>A0ABW0HWC3</accession>
<dbReference type="GO" id="GO:0016787">
    <property type="term" value="F:hydrolase activity"/>
    <property type="evidence" value="ECO:0007669"/>
    <property type="project" value="UniProtKB-KW"/>
</dbReference>
<dbReference type="PIRSF" id="PIRSF030802">
    <property type="entry name" value="UCP030802"/>
    <property type="match status" value="1"/>
</dbReference>
<comment type="caution">
    <text evidence="2">The sequence shown here is derived from an EMBL/GenBank/DDBJ whole genome shotgun (WGS) entry which is preliminary data.</text>
</comment>
<proteinExistence type="predicted"/>
<dbReference type="InterPro" id="IPR006380">
    <property type="entry name" value="SPP-like_dom"/>
</dbReference>
<keyword evidence="3" id="KW-1185">Reference proteome</keyword>
<evidence type="ECO:0000259" key="1">
    <source>
        <dbReference type="Pfam" id="PF05116"/>
    </source>
</evidence>
<dbReference type="EMBL" id="JBHSMI010000028">
    <property type="protein sequence ID" value="MFC5404492.1"/>
    <property type="molecule type" value="Genomic_DNA"/>
</dbReference>
<dbReference type="Proteomes" id="UP001596113">
    <property type="component" value="Unassembled WGS sequence"/>
</dbReference>
<dbReference type="InterPro" id="IPR024197">
    <property type="entry name" value="TPP-like"/>
</dbReference>
<dbReference type="SUPFAM" id="SSF56784">
    <property type="entry name" value="HAD-like"/>
    <property type="match status" value="1"/>
</dbReference>
<evidence type="ECO:0000313" key="3">
    <source>
        <dbReference type="Proteomes" id="UP001596113"/>
    </source>
</evidence>
<dbReference type="InterPro" id="IPR023214">
    <property type="entry name" value="HAD_sf"/>
</dbReference>
<name>A0ABW0HWC3_9BACL</name>
<organism evidence="2 3">
    <name type="scientific">Cohnella soli</name>
    <dbReference type="NCBI Taxonomy" id="425005"/>
    <lineage>
        <taxon>Bacteria</taxon>
        <taxon>Bacillati</taxon>
        <taxon>Bacillota</taxon>
        <taxon>Bacilli</taxon>
        <taxon>Bacillales</taxon>
        <taxon>Paenibacillaceae</taxon>
        <taxon>Cohnella</taxon>
    </lineage>
</organism>
<sequence length="269" mass="29804">MIFASDLDRTLIYSRSSMGPFEAEDELIPVEYYDGGAHSFMTRRVVALLRALNDQGLFVPVTTRTTEQYMRVHGISEGLRPRYAIVSNGARILEAGLPDPEWESAVQAAVRSTCAPGDDIERLFEQLAAAGAYRRKDMRDELFRMYIVDRERLGEAIVPELERLAQGSGWTFSLQGRKLYLMPEPVSKGAAVRYVKERTGAGHVFGAGDSLLDASLLDVADEAIAPRHGELYARYGAASKYRFTSRSGIGASEDILEEISNRLEVESAS</sequence>
<dbReference type="InterPro" id="IPR036412">
    <property type="entry name" value="HAD-like_sf"/>
</dbReference>
<dbReference type="Pfam" id="PF05116">
    <property type="entry name" value="S6PP"/>
    <property type="match status" value="1"/>
</dbReference>
<gene>
    <name evidence="2" type="ORF">ACFPOF_17295</name>
</gene>
<feature type="domain" description="Sucrose phosphatase-like" evidence="1">
    <location>
        <begin position="2"/>
        <end position="219"/>
    </location>
</feature>
<evidence type="ECO:0000313" key="2">
    <source>
        <dbReference type="EMBL" id="MFC5404492.1"/>
    </source>
</evidence>
<dbReference type="Gene3D" id="3.40.50.1000">
    <property type="entry name" value="HAD superfamily/HAD-like"/>
    <property type="match status" value="1"/>
</dbReference>
<dbReference type="RefSeq" id="WP_378134844.1">
    <property type="nucleotide sequence ID" value="NZ_JBHSMI010000028.1"/>
</dbReference>